<dbReference type="InterPro" id="IPR057258">
    <property type="entry name" value="Ribosomal_uS3"/>
</dbReference>
<dbReference type="InterPro" id="IPR005704">
    <property type="entry name" value="Ribosomal_uS3_bac-typ"/>
</dbReference>
<evidence type="ECO:0000256" key="2">
    <source>
        <dbReference type="ARBA" id="ARBA00022730"/>
    </source>
</evidence>
<evidence type="ECO:0000256" key="3">
    <source>
        <dbReference type="ARBA" id="ARBA00022884"/>
    </source>
</evidence>
<accession>A0A023HHW3</accession>
<sequence>MGQKINPLGFRIGISKTHSSIWYSNSKKYFNFLNEDIKIRKFLTKKLISLGLSMIEIHRKSNYIFVNIHVLNPASLVNSQENNLYLLRSALTTLIDNKITNRELVLNIVEVTNPDLNARLLSYYIQEQLEKRVPFRKVIRTTVLKAQKAGTKGIKIQIAGRLNGAEIARTEWFREGQVPLHTLKANVDYCSHTAQTVFGILGIKIWVYVI</sequence>
<dbReference type="HAMAP" id="MF_01309_B">
    <property type="entry name" value="Ribosomal_uS3_B"/>
    <property type="match status" value="1"/>
</dbReference>
<keyword evidence="3 7" id="KW-0694">RNA-binding</keyword>
<dbReference type="RefSeq" id="YP_009032739.1">
    <property type="nucleotide sequence ID" value="NC_024154.1"/>
</dbReference>
<organism evidence="11">
    <name type="scientific">Euglenaformis proxima</name>
    <dbReference type="NCBI Taxonomy" id="299110"/>
    <lineage>
        <taxon>Eukaryota</taxon>
        <taxon>Discoba</taxon>
        <taxon>Euglenozoa</taxon>
        <taxon>Euglenida</taxon>
        <taxon>Spirocuta</taxon>
        <taxon>Euglenophyceae</taxon>
        <taxon>Euglenales</taxon>
        <taxon>Euglenaceae</taxon>
        <taxon>Euglenaformis</taxon>
    </lineage>
</organism>
<dbReference type="GO" id="GO:0009507">
    <property type="term" value="C:chloroplast"/>
    <property type="evidence" value="ECO:0007669"/>
    <property type="project" value="UniProtKB-SubCell"/>
</dbReference>
<evidence type="ECO:0000259" key="10">
    <source>
        <dbReference type="PROSITE" id="PS50823"/>
    </source>
</evidence>
<keyword evidence="9 11" id="KW-0934">Plastid</keyword>
<feature type="domain" description="KH type-2" evidence="10">
    <location>
        <begin position="39"/>
        <end position="112"/>
    </location>
</feature>
<dbReference type="InterPro" id="IPR004044">
    <property type="entry name" value="KH_dom_type_2"/>
</dbReference>
<dbReference type="PANTHER" id="PTHR11760:SF19">
    <property type="entry name" value="SMALL RIBOSOMAL SUBUNIT PROTEIN US3C"/>
    <property type="match status" value="1"/>
</dbReference>
<dbReference type="InterPro" id="IPR015946">
    <property type="entry name" value="KH_dom-like_a/b"/>
</dbReference>
<dbReference type="GO" id="GO:0006412">
    <property type="term" value="P:translation"/>
    <property type="evidence" value="ECO:0007669"/>
    <property type="project" value="UniProtKB-UniRule"/>
</dbReference>
<reference evidence="11" key="1">
    <citation type="journal article" date="2014" name="Phycologia">
        <title>Characterization of Euglenaformis gen. nov. and the chloroplast genome of Euglenaformis [Euglena] proxima (Euglenophyta).</title>
        <authorList>
            <person name="Bennett M.S."/>
            <person name="Wiegert K.E."/>
            <person name="Triemer R.E."/>
        </authorList>
    </citation>
    <scope>NUCLEOTIDE SEQUENCE</scope>
    <source>
        <strain evidence="11">SAG 1224-11a</strain>
    </source>
</reference>
<evidence type="ECO:0000256" key="8">
    <source>
        <dbReference type="RuleBase" id="RU003624"/>
    </source>
</evidence>
<dbReference type="CDD" id="cd02412">
    <property type="entry name" value="KH-II_30S_S3"/>
    <property type="match status" value="1"/>
</dbReference>
<dbReference type="GeneID" id="19522595"/>
<comment type="subcellular location">
    <subcellularLocation>
        <location evidence="7 9">Plastid</location>
        <location evidence="7 9">Chloroplast</location>
    </subcellularLocation>
</comment>
<dbReference type="PROSITE" id="PS50823">
    <property type="entry name" value="KH_TYPE_2"/>
    <property type="match status" value="1"/>
</dbReference>
<keyword evidence="2 7" id="KW-0699">rRNA-binding</keyword>
<dbReference type="GO" id="GO:0003735">
    <property type="term" value="F:structural constituent of ribosome"/>
    <property type="evidence" value="ECO:0007669"/>
    <property type="project" value="InterPro"/>
</dbReference>
<dbReference type="NCBIfam" id="TIGR01009">
    <property type="entry name" value="rpsC_bact"/>
    <property type="match status" value="1"/>
</dbReference>
<evidence type="ECO:0000256" key="4">
    <source>
        <dbReference type="ARBA" id="ARBA00022980"/>
    </source>
</evidence>
<dbReference type="GO" id="GO:0019843">
    <property type="term" value="F:rRNA binding"/>
    <property type="evidence" value="ECO:0007669"/>
    <property type="project" value="UniProtKB-UniRule"/>
</dbReference>
<keyword evidence="9 11" id="KW-0150">Chloroplast</keyword>
<keyword evidence="5 7" id="KW-0687">Ribonucleoprotein</keyword>
<dbReference type="GO" id="GO:0022627">
    <property type="term" value="C:cytosolic small ribosomal subunit"/>
    <property type="evidence" value="ECO:0007669"/>
    <property type="project" value="TreeGrafter"/>
</dbReference>
<dbReference type="SUPFAM" id="SSF54821">
    <property type="entry name" value="Ribosomal protein S3 C-terminal domain"/>
    <property type="match status" value="1"/>
</dbReference>
<evidence type="ECO:0000313" key="11">
    <source>
        <dbReference type="EMBL" id="AGL12005.1"/>
    </source>
</evidence>
<dbReference type="InterPro" id="IPR018280">
    <property type="entry name" value="Ribosomal_uS3_CS"/>
</dbReference>
<evidence type="ECO:0000256" key="7">
    <source>
        <dbReference type="HAMAP-Rule" id="MF_01309"/>
    </source>
</evidence>
<geneLocation type="chloroplast" evidence="11"/>
<comment type="subunit">
    <text evidence="7 9">Part of the 30S ribosomal subunit.</text>
</comment>
<gene>
    <name evidence="7 11" type="primary">rps3</name>
</gene>
<dbReference type="InterPro" id="IPR001351">
    <property type="entry name" value="Ribosomal_uS3_C"/>
</dbReference>
<evidence type="ECO:0000256" key="6">
    <source>
        <dbReference type="ARBA" id="ARBA00035154"/>
    </source>
</evidence>
<comment type="similarity">
    <text evidence="1 7 8">Belongs to the universal ribosomal protein uS3 family.</text>
</comment>
<protein>
    <recommendedName>
        <fullName evidence="6 7">Small ribosomal subunit protein uS3c</fullName>
    </recommendedName>
</protein>
<dbReference type="AlphaFoldDB" id="A0A023HHW3"/>
<dbReference type="SUPFAM" id="SSF54814">
    <property type="entry name" value="Prokaryotic type KH domain (KH-domain type II)"/>
    <property type="match status" value="1"/>
</dbReference>
<keyword evidence="4 7" id="KW-0689">Ribosomal protein</keyword>
<dbReference type="PANTHER" id="PTHR11760">
    <property type="entry name" value="30S/40S RIBOSOMAL PROTEIN S3"/>
    <property type="match status" value="1"/>
</dbReference>
<evidence type="ECO:0000256" key="9">
    <source>
        <dbReference type="RuleBase" id="RU003626"/>
    </source>
</evidence>
<proteinExistence type="inferred from homology"/>
<dbReference type="Pfam" id="PF00189">
    <property type="entry name" value="Ribosomal_S3_C"/>
    <property type="match status" value="1"/>
</dbReference>
<dbReference type="Gene3D" id="3.30.300.20">
    <property type="match status" value="1"/>
</dbReference>
<dbReference type="Gene3D" id="3.30.1140.32">
    <property type="entry name" value="Ribosomal protein S3, C-terminal domain"/>
    <property type="match status" value="1"/>
</dbReference>
<dbReference type="PROSITE" id="PS00548">
    <property type="entry name" value="RIBOSOMAL_S3"/>
    <property type="match status" value="1"/>
</dbReference>
<name>A0A023HHW3_9EUGL</name>
<evidence type="ECO:0000256" key="1">
    <source>
        <dbReference type="ARBA" id="ARBA00010761"/>
    </source>
</evidence>
<evidence type="ECO:0000256" key="5">
    <source>
        <dbReference type="ARBA" id="ARBA00023274"/>
    </source>
</evidence>
<dbReference type="InterPro" id="IPR036419">
    <property type="entry name" value="Ribosomal_S3_C_sf"/>
</dbReference>
<dbReference type="EMBL" id="KC684276">
    <property type="protein sequence ID" value="AGL12005.1"/>
    <property type="molecule type" value="Genomic_DNA"/>
</dbReference>
<dbReference type="InterPro" id="IPR009019">
    <property type="entry name" value="KH_sf_prok-type"/>
</dbReference>